<organism evidence="2 3">
    <name type="scientific">Coniochaeta hoffmannii</name>
    <dbReference type="NCBI Taxonomy" id="91930"/>
    <lineage>
        <taxon>Eukaryota</taxon>
        <taxon>Fungi</taxon>
        <taxon>Dikarya</taxon>
        <taxon>Ascomycota</taxon>
        <taxon>Pezizomycotina</taxon>
        <taxon>Sordariomycetes</taxon>
        <taxon>Sordariomycetidae</taxon>
        <taxon>Coniochaetales</taxon>
        <taxon>Coniochaetaceae</taxon>
        <taxon>Coniochaeta</taxon>
    </lineage>
</organism>
<dbReference type="CDD" id="cd02440">
    <property type="entry name" value="AdoMet_MTases"/>
    <property type="match status" value="1"/>
</dbReference>
<feature type="compositionally biased region" description="Acidic residues" evidence="1">
    <location>
        <begin position="129"/>
        <end position="139"/>
    </location>
</feature>
<comment type="caution">
    <text evidence="2">The sequence shown here is derived from an EMBL/GenBank/DDBJ whole genome shotgun (WGS) entry which is preliminary data.</text>
</comment>
<name>A0AA38VZ89_9PEZI</name>
<dbReference type="AlphaFoldDB" id="A0AA38VZ89"/>
<keyword evidence="2" id="KW-0808">Transferase</keyword>
<dbReference type="InterPro" id="IPR052356">
    <property type="entry name" value="Thiol_S-MT"/>
</dbReference>
<sequence length="317" mass="34989">MASWNPIYPYTPKSLFWSLLDPWLFLGQSVSHIPATVRRLYASNSLSTLLSPSSFGSAWFGTFWATAGPNVRDNNWARIVALLDGRVSAGKISETRVGAPVSGTVIEVGPGSGMWVGLFAEPSLRGDREEEVEESEGSEGDGLGGELLRRRRKGTSEGVSRVYGVEPSVDMHPQLARSISKAGLDGVYEIVPVGVESLASSGRVQKESVDCIVSILCLCSIPEPEKNIRELYSYLKPGGRWYVFEHVKAYPQQGWLMGVYQALVNIFWPRCLAGCQLRRDTERWLRGAGEWKDVDLVFAEGENWCTVAPHVYGTLTK</sequence>
<dbReference type="Gene3D" id="3.40.50.150">
    <property type="entry name" value="Vaccinia Virus protein VP39"/>
    <property type="match status" value="1"/>
</dbReference>
<evidence type="ECO:0000313" key="2">
    <source>
        <dbReference type="EMBL" id="KAJ9160609.1"/>
    </source>
</evidence>
<dbReference type="Pfam" id="PF13489">
    <property type="entry name" value="Methyltransf_23"/>
    <property type="match status" value="1"/>
</dbReference>
<dbReference type="PANTHER" id="PTHR45036:SF1">
    <property type="entry name" value="METHYLTRANSFERASE LIKE 7A"/>
    <property type="match status" value="1"/>
</dbReference>
<dbReference type="Proteomes" id="UP001174691">
    <property type="component" value="Unassembled WGS sequence"/>
</dbReference>
<protein>
    <submittedName>
        <fullName evidence="2">Methyltransferase domain-containing protein</fullName>
    </submittedName>
</protein>
<dbReference type="GO" id="GO:0032259">
    <property type="term" value="P:methylation"/>
    <property type="evidence" value="ECO:0007669"/>
    <property type="project" value="UniProtKB-KW"/>
</dbReference>
<dbReference type="GO" id="GO:0008168">
    <property type="term" value="F:methyltransferase activity"/>
    <property type="evidence" value="ECO:0007669"/>
    <property type="project" value="UniProtKB-KW"/>
</dbReference>
<dbReference type="SUPFAM" id="SSF53335">
    <property type="entry name" value="S-adenosyl-L-methionine-dependent methyltransferases"/>
    <property type="match status" value="1"/>
</dbReference>
<gene>
    <name evidence="2" type="ORF">NKR19_g3126</name>
</gene>
<feature type="region of interest" description="Disordered" evidence="1">
    <location>
        <begin position="126"/>
        <end position="152"/>
    </location>
</feature>
<proteinExistence type="predicted"/>
<evidence type="ECO:0000256" key="1">
    <source>
        <dbReference type="SAM" id="MobiDB-lite"/>
    </source>
</evidence>
<evidence type="ECO:0000313" key="3">
    <source>
        <dbReference type="Proteomes" id="UP001174691"/>
    </source>
</evidence>
<keyword evidence="3" id="KW-1185">Reference proteome</keyword>
<keyword evidence="2" id="KW-0489">Methyltransferase</keyword>
<reference evidence="2" key="1">
    <citation type="submission" date="2022-07" db="EMBL/GenBank/DDBJ databases">
        <title>Fungi with potential for degradation of polypropylene.</title>
        <authorList>
            <person name="Gostincar C."/>
        </authorList>
    </citation>
    <scope>NUCLEOTIDE SEQUENCE</scope>
    <source>
        <strain evidence="2">EXF-13287</strain>
    </source>
</reference>
<accession>A0AA38VZ89</accession>
<dbReference type="InterPro" id="IPR029063">
    <property type="entry name" value="SAM-dependent_MTases_sf"/>
</dbReference>
<dbReference type="EMBL" id="JANBVN010000033">
    <property type="protein sequence ID" value="KAJ9160609.1"/>
    <property type="molecule type" value="Genomic_DNA"/>
</dbReference>
<dbReference type="PANTHER" id="PTHR45036">
    <property type="entry name" value="METHYLTRANSFERASE LIKE 7B"/>
    <property type="match status" value="1"/>
</dbReference>